<keyword evidence="2" id="KW-0645">Protease</keyword>
<dbReference type="Gene3D" id="3.10.20.230">
    <property type="entry name" value="Doublecortin domain"/>
    <property type="match status" value="1"/>
</dbReference>
<evidence type="ECO:0000259" key="8">
    <source>
        <dbReference type="PROSITE" id="PS50309"/>
    </source>
</evidence>
<dbReference type="GO" id="GO:0008239">
    <property type="term" value="F:dipeptidyl-peptidase activity"/>
    <property type="evidence" value="ECO:0007669"/>
    <property type="project" value="TreeGrafter"/>
</dbReference>
<dbReference type="FunFam" id="1.20.120.980:FF:000003">
    <property type="entry name" value="Serine protease 16"/>
    <property type="match status" value="1"/>
</dbReference>
<evidence type="ECO:0000313" key="10">
    <source>
        <dbReference type="Proteomes" id="UP000494206"/>
    </source>
</evidence>
<feature type="chain" id="PRO_5035912659" description="Doublecortin domain-containing protein" evidence="7">
    <location>
        <begin position="24"/>
        <end position="968"/>
    </location>
</feature>
<dbReference type="Proteomes" id="UP000494206">
    <property type="component" value="Unassembled WGS sequence"/>
</dbReference>
<dbReference type="Pfam" id="PF03607">
    <property type="entry name" value="DCX"/>
    <property type="match status" value="1"/>
</dbReference>
<dbReference type="PANTHER" id="PTHR11010:SF101">
    <property type="entry name" value="SERINE PROTEASE F56F10.1-RELATED"/>
    <property type="match status" value="1"/>
</dbReference>
<dbReference type="InterPro" id="IPR036572">
    <property type="entry name" value="Doublecortin_dom_sf"/>
</dbReference>
<evidence type="ECO:0000256" key="4">
    <source>
        <dbReference type="ARBA" id="ARBA00022801"/>
    </source>
</evidence>
<dbReference type="Gene3D" id="1.20.120.980">
    <property type="entry name" value="Serine carboxypeptidase S28, SKS domain"/>
    <property type="match status" value="1"/>
</dbReference>
<protein>
    <recommendedName>
        <fullName evidence="8">Doublecortin domain-containing protein</fullName>
    </recommendedName>
</protein>
<keyword evidence="5" id="KW-0325">Glycoprotein</keyword>
<feature type="region of interest" description="Disordered" evidence="6">
    <location>
        <begin position="922"/>
        <end position="956"/>
    </location>
</feature>
<dbReference type="PROSITE" id="PS50309">
    <property type="entry name" value="DC"/>
    <property type="match status" value="1"/>
</dbReference>
<evidence type="ECO:0000256" key="5">
    <source>
        <dbReference type="ARBA" id="ARBA00023180"/>
    </source>
</evidence>
<dbReference type="EMBL" id="CADEPM010000010">
    <property type="protein sequence ID" value="CAB3410143.1"/>
    <property type="molecule type" value="Genomic_DNA"/>
</dbReference>
<organism evidence="9 10">
    <name type="scientific">Caenorhabditis bovis</name>
    <dbReference type="NCBI Taxonomy" id="2654633"/>
    <lineage>
        <taxon>Eukaryota</taxon>
        <taxon>Metazoa</taxon>
        <taxon>Ecdysozoa</taxon>
        <taxon>Nematoda</taxon>
        <taxon>Chromadorea</taxon>
        <taxon>Rhabditida</taxon>
        <taxon>Rhabditina</taxon>
        <taxon>Rhabditomorpha</taxon>
        <taxon>Rhabditoidea</taxon>
        <taxon>Rhabditidae</taxon>
        <taxon>Peloderinae</taxon>
        <taxon>Caenorhabditis</taxon>
    </lineage>
</organism>
<evidence type="ECO:0000256" key="1">
    <source>
        <dbReference type="ARBA" id="ARBA00011079"/>
    </source>
</evidence>
<dbReference type="Pfam" id="PF05577">
    <property type="entry name" value="Peptidase_S28"/>
    <property type="match status" value="1"/>
</dbReference>
<evidence type="ECO:0000256" key="7">
    <source>
        <dbReference type="SAM" id="SignalP"/>
    </source>
</evidence>
<dbReference type="GO" id="GO:0070008">
    <property type="term" value="F:serine-type exopeptidase activity"/>
    <property type="evidence" value="ECO:0007669"/>
    <property type="project" value="InterPro"/>
</dbReference>
<evidence type="ECO:0000256" key="2">
    <source>
        <dbReference type="ARBA" id="ARBA00022670"/>
    </source>
</evidence>
<dbReference type="AlphaFoldDB" id="A0A8S1FAM9"/>
<comment type="similarity">
    <text evidence="1">Belongs to the peptidase S28 family.</text>
</comment>
<keyword evidence="4" id="KW-0378">Hydrolase</keyword>
<dbReference type="GO" id="GO:0006508">
    <property type="term" value="P:proteolysis"/>
    <property type="evidence" value="ECO:0007669"/>
    <property type="project" value="UniProtKB-KW"/>
</dbReference>
<feature type="region of interest" description="Disordered" evidence="6">
    <location>
        <begin position="687"/>
        <end position="715"/>
    </location>
</feature>
<dbReference type="SUPFAM" id="SSF89837">
    <property type="entry name" value="Doublecortin (DC)"/>
    <property type="match status" value="1"/>
</dbReference>
<dbReference type="Gene3D" id="3.40.50.1820">
    <property type="entry name" value="alpha/beta hydrolase"/>
    <property type="match status" value="1"/>
</dbReference>
<keyword evidence="10" id="KW-1185">Reference proteome</keyword>
<feature type="domain" description="Doublecortin" evidence="8">
    <location>
        <begin position="563"/>
        <end position="645"/>
    </location>
</feature>
<keyword evidence="3 7" id="KW-0732">Signal</keyword>
<feature type="signal peptide" evidence="7">
    <location>
        <begin position="1"/>
        <end position="23"/>
    </location>
</feature>
<proteinExistence type="inferred from homology"/>
<name>A0A8S1FAM9_9PELO</name>
<sequence length="968" mass="111128">MLGYSWLFLPALTGAILPPFFLGKPPGGHARNYMLERHLHKINKLNDEYPYLQTHNFTQKLDHFDSNNNKTWQQKYYYNPIYSRNHSIVFLMIGGEGPESGKWAAYQDVQYLQWANELGADVFDLEHRFFGDSWPIPNMEVSSLRYLTTQQALADIAEFIKAMNKKHGFTNPRWVTFGGSYPGSLSAWFRKMYPDLTKGAVASSAPVNLKLDFYEYAMVVEDDLKVTDPNCADAVRNAFQQMQQLSITIEGRKTLSTTFNLVPKFNANTTKLDITNFFGNIYNAFQGMTQYTYDGTNEKTQVNTTVRKMCDIMTDSSEPNLVNRVRNLFRWYNFFDPMGPDLSVMPNNYWDVIAQVGSGDLNVLGVAGAAARGWMWLCCNEIGFLQTTDQGRNVFGSTVPLNYFVDMCTDMFDSTIDMRYIYTNNKRAQKYYGGADHYSGGTSAASNVVLPNGSLDPWHALGTYVKNDDRSVIPLFINGTAHCADMYPSYKGEPPALVSARAVIKENVMKFIKYDPNVDGKGDYYGDEYPGISYVELNKRRRGEGLRREGEKLINRMNRPKVKKIYVKRNGEATHIKPKLFVWRQWQSPTLKQLLEDVGPYVGLDDGAEGIYTLDGDPITDPDDIEDLSTYFITGEEDLVIHSENFGRRQSDSDIAIKDNISGWNKEQPTHTSLSAPEYYTSNSVRSTYPSNISYPPTPPPRPYTGDGYGRTPRRTKYQSNSLKQYDDYFNEAINIDNRRSYERASQVPRKTNTFIDDFNEFPQASDFDNFDTIRKDREQLEKHKQKMAQMGRRRSAMIFNRRDQTHPDAYLIYVFLNGQGMESQYMNFQRKQLEKGMNYVLELIARRYNVNPSKLVDMDGRKISEVSQLMSRGAYVLIPAGQHFRDTWYFLPDNAIDTSSNKAMVEERSAQRDRLLQRRLKKEKKAKLASRKSRSKSEAPPAKVEFNGRKSVAQSVPARRDALRYYS</sequence>
<dbReference type="PANTHER" id="PTHR11010">
    <property type="entry name" value="PROTEASE S28 PRO-X CARBOXYPEPTIDASE-RELATED"/>
    <property type="match status" value="1"/>
</dbReference>
<dbReference type="GO" id="GO:0035556">
    <property type="term" value="P:intracellular signal transduction"/>
    <property type="evidence" value="ECO:0007669"/>
    <property type="project" value="InterPro"/>
</dbReference>
<dbReference type="InterPro" id="IPR042269">
    <property type="entry name" value="Ser_carbopepase_S28_SKS"/>
</dbReference>
<feature type="compositionally biased region" description="Basic residues" evidence="6">
    <location>
        <begin position="922"/>
        <end position="935"/>
    </location>
</feature>
<dbReference type="SUPFAM" id="SSF53474">
    <property type="entry name" value="alpha/beta-Hydrolases"/>
    <property type="match status" value="1"/>
</dbReference>
<accession>A0A8S1FAM9</accession>
<evidence type="ECO:0000313" key="9">
    <source>
        <dbReference type="EMBL" id="CAB3410143.1"/>
    </source>
</evidence>
<evidence type="ECO:0000256" key="6">
    <source>
        <dbReference type="SAM" id="MobiDB-lite"/>
    </source>
</evidence>
<comment type="caution">
    <text evidence="9">The sequence shown here is derived from an EMBL/GenBank/DDBJ whole genome shotgun (WGS) entry which is preliminary data.</text>
</comment>
<dbReference type="InterPro" id="IPR029058">
    <property type="entry name" value="AB_hydrolase_fold"/>
</dbReference>
<dbReference type="InterPro" id="IPR008758">
    <property type="entry name" value="Peptidase_S28"/>
</dbReference>
<dbReference type="OrthoDB" id="1735038at2759"/>
<reference evidence="9 10" key="1">
    <citation type="submission" date="2020-04" db="EMBL/GenBank/DDBJ databases">
        <authorList>
            <person name="Laetsch R D."/>
            <person name="Stevens L."/>
            <person name="Kumar S."/>
            <person name="Blaxter L. M."/>
        </authorList>
    </citation>
    <scope>NUCLEOTIDE SEQUENCE [LARGE SCALE GENOMIC DNA]</scope>
</reference>
<dbReference type="InterPro" id="IPR003533">
    <property type="entry name" value="Doublecortin_dom"/>
</dbReference>
<evidence type="ECO:0000256" key="3">
    <source>
        <dbReference type="ARBA" id="ARBA00022729"/>
    </source>
</evidence>
<dbReference type="SMART" id="SM00537">
    <property type="entry name" value="DCX"/>
    <property type="match status" value="1"/>
</dbReference>
<gene>
    <name evidence="9" type="ORF">CBOVIS_LOCUS11704</name>
</gene>